<evidence type="ECO:0000313" key="3">
    <source>
        <dbReference type="EMBL" id="WDE08542.1"/>
    </source>
</evidence>
<dbReference type="SUPFAM" id="SSF47413">
    <property type="entry name" value="lambda repressor-like DNA-binding domains"/>
    <property type="match status" value="1"/>
</dbReference>
<proteinExistence type="predicted"/>
<dbReference type="Gene3D" id="1.10.260.40">
    <property type="entry name" value="lambda repressor-like DNA-binding domains"/>
    <property type="match status" value="1"/>
</dbReference>
<reference evidence="3 4" key="1">
    <citation type="journal article" date="2015" name="Genome Announc.">
        <title>Draft Genome Sequences of Marine Isolates of Thalassomonas viridans and Thalassomonas actiniarum.</title>
        <authorList>
            <person name="Olonade I."/>
            <person name="van Zyl L.J."/>
            <person name="Trindade M."/>
        </authorList>
    </citation>
    <scope>NUCLEOTIDE SEQUENCE [LARGE SCALE GENOMIC DNA]</scope>
    <source>
        <strain evidence="3 4">XOM25</strain>
    </source>
</reference>
<feature type="domain" description="HTH cro/C1-type" evidence="2">
    <location>
        <begin position="91"/>
        <end position="145"/>
    </location>
</feature>
<dbReference type="Proteomes" id="UP000032352">
    <property type="component" value="Chromosome pTvir"/>
</dbReference>
<dbReference type="AlphaFoldDB" id="A0AAE9Z962"/>
<dbReference type="CDD" id="cd00093">
    <property type="entry name" value="HTH_XRE"/>
    <property type="match status" value="1"/>
</dbReference>
<keyword evidence="1" id="KW-1133">Transmembrane helix</keyword>
<gene>
    <name evidence="3" type="ORF">SG34_031970</name>
</gene>
<evidence type="ECO:0000256" key="1">
    <source>
        <dbReference type="SAM" id="Phobius"/>
    </source>
</evidence>
<feature type="transmembrane region" description="Helical" evidence="1">
    <location>
        <begin position="6"/>
        <end position="24"/>
    </location>
</feature>
<dbReference type="KEGG" id="tvd:SG34_031970"/>
<evidence type="ECO:0000313" key="4">
    <source>
        <dbReference type="Proteomes" id="UP000032352"/>
    </source>
</evidence>
<sequence length="178" mass="20655">MKTSEPRTIVLIFIVTGTIVLVILQPRLMICSGHFIKELIESWQKSRCRGSKLLRLLMCEPAKSHVLYLADFIEKIIIEGISMFDIMGEDLRYMRLSVDKSTKEMARKTGISRVSYVNWQTGVGKPKVNRFIDISRICSLSMAPLFEQISTLRDQFNKRDENETLRKVRKRASKRLKT</sequence>
<organism evidence="3 4">
    <name type="scientific">Thalassomonas viridans</name>
    <dbReference type="NCBI Taxonomy" id="137584"/>
    <lineage>
        <taxon>Bacteria</taxon>
        <taxon>Pseudomonadati</taxon>
        <taxon>Pseudomonadota</taxon>
        <taxon>Gammaproteobacteria</taxon>
        <taxon>Alteromonadales</taxon>
        <taxon>Colwelliaceae</taxon>
        <taxon>Thalassomonas</taxon>
    </lineage>
</organism>
<reference evidence="3 4" key="2">
    <citation type="journal article" date="2022" name="Mar. Drugs">
        <title>Bioassay-Guided Fractionation Leads to the Detection of Cholic Acid Generated by the Rare Thalassomonas sp.</title>
        <authorList>
            <person name="Pheiffer F."/>
            <person name="Schneider Y.K."/>
            <person name="Hansen E.H."/>
            <person name="Andersen J.H."/>
            <person name="Isaksson J."/>
            <person name="Busche T."/>
            <person name="R C."/>
            <person name="Kalinowski J."/>
            <person name="Zyl L.V."/>
            <person name="Trindade M."/>
        </authorList>
    </citation>
    <scope>NUCLEOTIDE SEQUENCE [LARGE SCALE GENOMIC DNA]</scope>
    <source>
        <strain evidence="3 4">XOM25</strain>
    </source>
</reference>
<dbReference type="PROSITE" id="PS50943">
    <property type="entry name" value="HTH_CROC1"/>
    <property type="match status" value="1"/>
</dbReference>
<dbReference type="RefSeq" id="WP_152647225.1">
    <property type="nucleotide sequence ID" value="NZ_CP059734.1"/>
</dbReference>
<dbReference type="InterPro" id="IPR001387">
    <property type="entry name" value="Cro/C1-type_HTH"/>
</dbReference>
<name>A0AAE9Z962_9GAMM</name>
<keyword evidence="1" id="KW-0472">Membrane</keyword>
<dbReference type="InterPro" id="IPR010982">
    <property type="entry name" value="Lambda_DNA-bd_dom_sf"/>
</dbReference>
<keyword evidence="1" id="KW-0812">Transmembrane</keyword>
<keyword evidence="4" id="KW-1185">Reference proteome</keyword>
<dbReference type="EMBL" id="CP059734">
    <property type="protein sequence ID" value="WDE08542.1"/>
    <property type="molecule type" value="Genomic_DNA"/>
</dbReference>
<dbReference type="GO" id="GO:0003677">
    <property type="term" value="F:DNA binding"/>
    <property type="evidence" value="ECO:0007669"/>
    <property type="project" value="InterPro"/>
</dbReference>
<accession>A0AAE9Z962</accession>
<evidence type="ECO:0000259" key="2">
    <source>
        <dbReference type="PROSITE" id="PS50943"/>
    </source>
</evidence>
<protein>
    <submittedName>
        <fullName evidence="3">Helix-turn-helix transcriptional regulator</fullName>
    </submittedName>
</protein>